<evidence type="ECO:0000259" key="3">
    <source>
        <dbReference type="Pfam" id="PF15602"/>
    </source>
</evidence>
<name>A0A0K0GHL9_XANOP</name>
<organism evidence="4 5">
    <name type="scientific">Xanthomonas oryzae pv. oryzae (strain PXO99A)</name>
    <dbReference type="NCBI Taxonomy" id="360094"/>
    <lineage>
        <taxon>Bacteria</taxon>
        <taxon>Pseudomonadati</taxon>
        <taxon>Pseudomonadota</taxon>
        <taxon>Gammaproteobacteria</taxon>
        <taxon>Lysobacterales</taxon>
        <taxon>Lysobacteraceae</taxon>
        <taxon>Xanthomonas</taxon>
    </lineage>
</organism>
<feature type="domain" description="Immunity protein 71" evidence="3">
    <location>
        <begin position="11"/>
        <end position="167"/>
    </location>
</feature>
<feature type="region of interest" description="Disordered" evidence="1">
    <location>
        <begin position="297"/>
        <end position="316"/>
    </location>
</feature>
<dbReference type="KEGG" id="xop:PXO_04254"/>
<gene>
    <name evidence="4" type="ordered locus">PXO_04254</name>
</gene>
<sequence>MNTHFPEGLLLPNELERRQMFYQLKKESSFTAWNRLFELYQAWADVTERSVREADSKGWLDESGISESDYVGIIKGLAHQEEGVRRLRKGDKRVFKFDANGEFVMANPIVSHWHQMVWRIEMRENGINEEMTPLWDEFCFRLREMGNLKSEIWTDIIEGRYLEDPAPNIYGQWFRENVSRMTFPPVIPDVPDPVENTLVATGSRIPCSGIWEPVDAPKPKKFSLFSKPDVPKGFLPYIAAMNYLHGGSDAPKARQETETDSAYPDVVWRLIWRDDRYEDGTIPDEEAEYVFMKPLTSAPSEDSVRPNRRSVSAMSGQRASHSGRWLVMDDLNATAELNEGDELPLHDGRKVQWVLADNQ</sequence>
<accession>A0A0K0GHL9</accession>
<dbReference type="Pfam" id="PF15584">
    <property type="entry name" value="Imm72"/>
    <property type="match status" value="1"/>
</dbReference>
<dbReference type="eggNOG" id="ENOG50332MX">
    <property type="taxonomic scope" value="Bacteria"/>
</dbReference>
<reference evidence="4 5" key="1">
    <citation type="journal article" date="2008" name="BMC Genomics">
        <title>Genome sequence and rapid evolution of the rice pathogen Xanthomonas oryzae pv. oryzae PXO99A.</title>
        <authorList>
            <person name="Salzberg S.L."/>
            <person name="Sommer D.D."/>
            <person name="Schatz M.C."/>
            <person name="Phillippy A.M."/>
            <person name="Rabinowicz P.D."/>
            <person name="Tsuge S."/>
            <person name="Furutani A."/>
            <person name="Ochiai H."/>
            <person name="Delcher A.L."/>
            <person name="Kelley D."/>
            <person name="Madupu R."/>
            <person name="Puiu D."/>
            <person name="Radune D."/>
            <person name="Shumway M."/>
            <person name="Trapnell C."/>
            <person name="Aparna G."/>
            <person name="Jha G."/>
            <person name="Pandey A."/>
            <person name="Patil P.B."/>
            <person name="Ishihara H."/>
            <person name="Meyer D.F."/>
            <person name="Szurek B."/>
            <person name="Verdier V."/>
            <person name="Koebnik R."/>
            <person name="Dow J.M."/>
            <person name="Ryan R.P."/>
            <person name="Hirata H."/>
            <person name="Tsuyumu S."/>
            <person name="Won Lee S."/>
            <person name="Seo Y.S."/>
            <person name="Sriariyanum M."/>
            <person name="Ronald P.C."/>
            <person name="Sonti R.V."/>
            <person name="Van Sluys M.A."/>
            <person name="Leach J.E."/>
            <person name="White F.F."/>
            <person name="Bogdanove A.J."/>
        </authorList>
    </citation>
    <scope>NUCLEOTIDE SEQUENCE [LARGE SCALE GENOMIC DNA]</scope>
    <source>
        <strain evidence="4 5">PXO99A</strain>
    </source>
</reference>
<proteinExistence type="predicted"/>
<dbReference type="InterPro" id="IPR028966">
    <property type="entry name" value="Imm72"/>
</dbReference>
<dbReference type="Proteomes" id="UP000001740">
    <property type="component" value="Chromosome"/>
</dbReference>
<evidence type="ECO:0008006" key="6">
    <source>
        <dbReference type="Google" id="ProtNLM"/>
    </source>
</evidence>
<dbReference type="AlphaFoldDB" id="A0A0K0GHL9"/>
<evidence type="ECO:0000256" key="1">
    <source>
        <dbReference type="SAM" id="MobiDB-lite"/>
    </source>
</evidence>
<dbReference type="RefSeq" id="WP_012444102.1">
    <property type="nucleotide sequence ID" value="NC_010717.2"/>
</dbReference>
<feature type="domain" description="Immunity protein 72" evidence="2">
    <location>
        <begin position="196"/>
        <end position="289"/>
    </location>
</feature>
<dbReference type="HOGENOM" id="CLU_061978_0_0_6"/>
<protein>
    <recommendedName>
        <fullName evidence="6">Immunity protein 72 domain-containing protein</fullName>
    </recommendedName>
</protein>
<dbReference type="InterPro" id="IPR028950">
    <property type="entry name" value="Imm71"/>
</dbReference>
<evidence type="ECO:0000313" key="4">
    <source>
        <dbReference type="EMBL" id="ACD57554.1"/>
    </source>
</evidence>
<dbReference type="EMBL" id="CP000967">
    <property type="protein sequence ID" value="ACD57554.1"/>
    <property type="molecule type" value="Genomic_DNA"/>
</dbReference>
<dbReference type="Pfam" id="PF15602">
    <property type="entry name" value="Imm71"/>
    <property type="match status" value="1"/>
</dbReference>
<evidence type="ECO:0000259" key="2">
    <source>
        <dbReference type="Pfam" id="PF15584"/>
    </source>
</evidence>
<evidence type="ECO:0000313" key="5">
    <source>
        <dbReference type="Proteomes" id="UP000001740"/>
    </source>
</evidence>